<protein>
    <submittedName>
        <fullName evidence="2">Germination-specific amidase</fullName>
    </submittedName>
</protein>
<name>A0ABP2AUD9_SARVE</name>
<dbReference type="EMBL" id="CYZR01000007">
    <property type="protein sequence ID" value="CUO13488.1"/>
    <property type="molecule type" value="Genomic_DNA"/>
</dbReference>
<accession>A0ABP2AUD9</accession>
<dbReference type="Gene3D" id="1.10.10.2520">
    <property type="entry name" value="Cell wall hydrolase SleB, domain 1"/>
    <property type="match status" value="1"/>
</dbReference>
<gene>
    <name evidence="2" type="primary">sleB</name>
    <name evidence="2" type="ORF">ERS852473_01988</name>
</gene>
<keyword evidence="3" id="KW-1185">Reference proteome</keyword>
<feature type="domain" description="Cell wall hydrolase SleB" evidence="1">
    <location>
        <begin position="104"/>
        <end position="204"/>
    </location>
</feature>
<dbReference type="Gene3D" id="6.20.240.60">
    <property type="match status" value="1"/>
</dbReference>
<reference evidence="2 3" key="1">
    <citation type="submission" date="2015-09" db="EMBL/GenBank/DDBJ databases">
        <authorList>
            <consortium name="Pathogen Informatics"/>
            <person name="Wu L."/>
            <person name="Ma J."/>
        </authorList>
    </citation>
    <scope>NUCLEOTIDE SEQUENCE [LARGE SCALE GENOMIC DNA]</scope>
    <source>
        <strain evidence="2 3">2789STDY5834858</strain>
    </source>
</reference>
<organism evidence="2 3">
    <name type="scientific">Sarcina ventriculi</name>
    <name type="common">Clostridium ventriculi</name>
    <dbReference type="NCBI Taxonomy" id="1267"/>
    <lineage>
        <taxon>Bacteria</taxon>
        <taxon>Bacillati</taxon>
        <taxon>Bacillota</taxon>
        <taxon>Clostridia</taxon>
        <taxon>Eubacteriales</taxon>
        <taxon>Clostridiaceae</taxon>
        <taxon>Sarcina</taxon>
    </lineage>
</organism>
<dbReference type="InterPro" id="IPR011105">
    <property type="entry name" value="Cell_wall_hydrolase_SleB"/>
</dbReference>
<dbReference type="Pfam" id="PF07486">
    <property type="entry name" value="Hydrolase_2"/>
    <property type="match status" value="1"/>
</dbReference>
<comment type="caution">
    <text evidence="2">The sequence shown here is derived from an EMBL/GenBank/DDBJ whole genome shotgun (WGS) entry which is preliminary data.</text>
</comment>
<dbReference type="RefSeq" id="WP_055260005.1">
    <property type="nucleotide sequence ID" value="NZ_BCMV01000016.1"/>
</dbReference>
<evidence type="ECO:0000313" key="3">
    <source>
        <dbReference type="Proteomes" id="UP000095488"/>
    </source>
</evidence>
<evidence type="ECO:0000259" key="1">
    <source>
        <dbReference type="Pfam" id="PF07486"/>
    </source>
</evidence>
<proteinExistence type="predicted"/>
<dbReference type="Proteomes" id="UP000095488">
    <property type="component" value="Unassembled WGS sequence"/>
</dbReference>
<sequence length="208" mass="23296">MKKKTYVCFLLTFIFVVITNICQKNALGLENFNKENITNNYIYTSELNLNHTQDEITNEPLTETDLFSQSDEIIEVFNSSSKKVYLTKSDIDLMAKVVFAESKGEPYTGKIAVASVILNRVTSPNFPNTVEGVITQKNAFSCVVNGVINATPNSDSYNAVKDAIKGLDPTENALYFYNPKIATCSWMKEIEKCNVTTIGQHVFFNVTQ</sequence>
<dbReference type="InterPro" id="IPR042047">
    <property type="entry name" value="SleB_dom1"/>
</dbReference>
<evidence type="ECO:0000313" key="2">
    <source>
        <dbReference type="EMBL" id="CUO13488.1"/>
    </source>
</evidence>